<proteinExistence type="predicted"/>
<evidence type="ECO:0000313" key="1">
    <source>
        <dbReference type="EMBL" id="MDN4593195.1"/>
    </source>
</evidence>
<organism evidence="1 2">
    <name type="scientific">Polycladomyces subterraneus</name>
    <dbReference type="NCBI Taxonomy" id="1016997"/>
    <lineage>
        <taxon>Bacteria</taxon>
        <taxon>Bacillati</taxon>
        <taxon>Bacillota</taxon>
        <taxon>Bacilli</taxon>
        <taxon>Bacillales</taxon>
        <taxon>Thermoactinomycetaceae</taxon>
        <taxon>Polycladomyces</taxon>
    </lineage>
</organism>
<comment type="caution">
    <text evidence="1">The sequence shown here is derived from an EMBL/GenBank/DDBJ whole genome shotgun (WGS) entry which is preliminary data.</text>
</comment>
<dbReference type="RefSeq" id="WP_301237908.1">
    <property type="nucleotide sequence ID" value="NZ_JANRHH010000020.1"/>
</dbReference>
<reference evidence="1" key="1">
    <citation type="submission" date="2022-08" db="EMBL/GenBank/DDBJ databases">
        <title>Polycladomyces zharkentsis sp. nov., a novel thermophilic CMC and starch-degrading bacterium isolated from a geothermal spring in Kazakhstan.</title>
        <authorList>
            <person name="Mashzhan A."/>
            <person name="Kistaubaeva A."/>
            <person name="Javier-Lopez R."/>
            <person name="Birkeland N.-K."/>
        </authorList>
    </citation>
    <scope>NUCLEOTIDE SEQUENCE</scope>
    <source>
        <strain evidence="1">KSR 13</strain>
    </source>
</reference>
<dbReference type="Proteomes" id="UP001174196">
    <property type="component" value="Unassembled WGS sequence"/>
</dbReference>
<dbReference type="EMBL" id="JANRHH010000020">
    <property type="protein sequence ID" value="MDN4593195.1"/>
    <property type="molecule type" value="Genomic_DNA"/>
</dbReference>
<name>A0ABT8IK74_9BACL</name>
<accession>A0ABT8IK74</accession>
<sequence length="59" mass="6749">MWKNSAWVLIPSGRVNGRAVQTLLQSLATQIKARHADKQVKSMRIDSKTRKIIVEFREG</sequence>
<keyword evidence="2" id="KW-1185">Reference proteome</keyword>
<protein>
    <submittedName>
        <fullName evidence="1">Uncharacterized protein</fullName>
    </submittedName>
</protein>
<evidence type="ECO:0000313" key="2">
    <source>
        <dbReference type="Proteomes" id="UP001174196"/>
    </source>
</evidence>
<gene>
    <name evidence="1" type="ORF">NWF35_04645</name>
</gene>